<dbReference type="EMBL" id="JAYKXP010000011">
    <property type="protein sequence ID" value="KAK7052881.1"/>
    <property type="molecule type" value="Genomic_DNA"/>
</dbReference>
<comment type="caution">
    <text evidence="3">The sequence shown here is derived from an EMBL/GenBank/DDBJ whole genome shotgun (WGS) entry which is preliminary data.</text>
</comment>
<keyword evidence="2" id="KW-1133">Transmembrane helix</keyword>
<evidence type="ECO:0000256" key="1">
    <source>
        <dbReference type="SAM" id="MobiDB-lite"/>
    </source>
</evidence>
<feature type="transmembrane region" description="Helical" evidence="2">
    <location>
        <begin position="49"/>
        <end position="71"/>
    </location>
</feature>
<feature type="transmembrane region" description="Helical" evidence="2">
    <location>
        <begin position="6"/>
        <end position="28"/>
    </location>
</feature>
<evidence type="ECO:0000313" key="4">
    <source>
        <dbReference type="Proteomes" id="UP001383192"/>
    </source>
</evidence>
<keyword evidence="4" id="KW-1185">Reference proteome</keyword>
<feature type="transmembrane region" description="Helical" evidence="2">
    <location>
        <begin position="258"/>
        <end position="280"/>
    </location>
</feature>
<name>A0AAW0DK62_9AGAR</name>
<keyword evidence="2" id="KW-0812">Transmembrane</keyword>
<evidence type="ECO:0000256" key="2">
    <source>
        <dbReference type="SAM" id="Phobius"/>
    </source>
</evidence>
<organism evidence="3 4">
    <name type="scientific">Paramarasmius palmivorus</name>
    <dbReference type="NCBI Taxonomy" id="297713"/>
    <lineage>
        <taxon>Eukaryota</taxon>
        <taxon>Fungi</taxon>
        <taxon>Dikarya</taxon>
        <taxon>Basidiomycota</taxon>
        <taxon>Agaricomycotina</taxon>
        <taxon>Agaricomycetes</taxon>
        <taxon>Agaricomycetidae</taxon>
        <taxon>Agaricales</taxon>
        <taxon>Marasmiineae</taxon>
        <taxon>Marasmiaceae</taxon>
        <taxon>Paramarasmius</taxon>
    </lineage>
</organism>
<protein>
    <submittedName>
        <fullName evidence="3">Uncharacterized protein</fullName>
    </submittedName>
</protein>
<feature type="transmembrane region" description="Helical" evidence="2">
    <location>
        <begin position="227"/>
        <end position="246"/>
    </location>
</feature>
<feature type="transmembrane region" description="Helical" evidence="2">
    <location>
        <begin position="187"/>
        <end position="207"/>
    </location>
</feature>
<reference evidence="3 4" key="1">
    <citation type="submission" date="2024-01" db="EMBL/GenBank/DDBJ databases">
        <title>A draft genome for a cacao thread blight-causing isolate of Paramarasmius palmivorus.</title>
        <authorList>
            <person name="Baruah I.K."/>
            <person name="Bukari Y."/>
            <person name="Amoako-Attah I."/>
            <person name="Meinhardt L.W."/>
            <person name="Bailey B.A."/>
            <person name="Cohen S.P."/>
        </authorList>
    </citation>
    <scope>NUCLEOTIDE SEQUENCE [LARGE SCALE GENOMIC DNA]</scope>
    <source>
        <strain evidence="3 4">GH-12</strain>
    </source>
</reference>
<sequence length="450" mass="49593">MSHTSPASLLVWAILSCMLGSFLVYHLWSFDRFKCLKWNSGHSGAFKRVMTYSYLLSVPLIMIYALGFAIIKYQEGFVDIPLVGIVPKPHTLWAPASQAAIFPLTLMFSIAWALEIVTHLEGTPALSAFKTPRSLKDVQSFVSGTSSSTQAQIRRTGSAVSTSEFGLLDHHLQNEAYTILAGSLGSLSLTISFLPILFTFPAFLANLKREGVDNGTVVRLTKFHELNSIRVLFRFLFTVPFVVLGVDGVRPHKHVNENLLTMLAAFGCAVSSGITLTIFFPRSVEGEIASKEARRSTRSHPSTRSQAWSDTSSMAENRPSYTHSGRHLVHESSTKKYALSTHDEHPFEQQYDDLSPISIDKSFHSPSETMADAYRAQTLPKLAPIRPNRRIGEDVELGGIGAGAAANNASRNTLFSVNPAVHQFRSPIDVAAYRSPIPATNHSRLTFSRP</sequence>
<feature type="transmembrane region" description="Helical" evidence="2">
    <location>
        <begin position="91"/>
        <end position="114"/>
    </location>
</feature>
<keyword evidence="2" id="KW-0472">Membrane</keyword>
<accession>A0AAW0DK62</accession>
<evidence type="ECO:0000313" key="3">
    <source>
        <dbReference type="EMBL" id="KAK7052881.1"/>
    </source>
</evidence>
<feature type="compositionally biased region" description="Polar residues" evidence="1">
    <location>
        <begin position="306"/>
        <end position="323"/>
    </location>
</feature>
<dbReference type="AlphaFoldDB" id="A0AAW0DK62"/>
<gene>
    <name evidence="3" type="ORF">VNI00_004201</name>
</gene>
<feature type="region of interest" description="Disordered" evidence="1">
    <location>
        <begin position="290"/>
        <end position="329"/>
    </location>
</feature>
<dbReference type="Proteomes" id="UP001383192">
    <property type="component" value="Unassembled WGS sequence"/>
</dbReference>
<proteinExistence type="predicted"/>